<dbReference type="PANTHER" id="PTHR46796:SF7">
    <property type="entry name" value="ARAC FAMILY TRANSCRIPTIONAL REGULATOR"/>
    <property type="match status" value="1"/>
</dbReference>
<sequence length="165" mass="17775">MPGWCATVGLLFEEAHMAAAGHEMLLKRLCEVLIVQLLRHALQHQLISSTALPGASDPALGKAMQAMRTHPGGKWSVAELAALCGMSRSRFARQFHAVVGCPPAQYLNSLRIARAGELLRQGKLVQDIALEVGYSNQPAFTRALRAATQLSPRDWLARNGSGLPG</sequence>
<keyword evidence="6" id="KW-1185">Reference proteome</keyword>
<protein>
    <submittedName>
        <fullName evidence="5">Cupin</fullName>
    </submittedName>
</protein>
<evidence type="ECO:0000256" key="1">
    <source>
        <dbReference type="ARBA" id="ARBA00023015"/>
    </source>
</evidence>
<evidence type="ECO:0000256" key="2">
    <source>
        <dbReference type="ARBA" id="ARBA00023125"/>
    </source>
</evidence>
<evidence type="ECO:0000313" key="6">
    <source>
        <dbReference type="Proteomes" id="UP000092713"/>
    </source>
</evidence>
<reference evidence="5 6" key="1">
    <citation type="submission" date="2016-04" db="EMBL/GenBank/DDBJ databases">
        <title>Draft genome sequence of Janthinobacterium psychrotolerans sp. nov., isolated from freshwater sediments in Denmark.</title>
        <authorList>
            <person name="Gong X."/>
            <person name="Skrivergaard S."/>
            <person name="Korsgaard B.S."/>
            <person name="Schreiber L."/>
            <person name="Marshall I.P."/>
            <person name="Finster K."/>
            <person name="Schramm A."/>
        </authorList>
    </citation>
    <scope>NUCLEOTIDE SEQUENCE [LARGE SCALE GENOMIC DNA]</scope>
    <source>
        <strain evidence="5 6">S3-2</strain>
    </source>
</reference>
<dbReference type="STRING" id="1747903.ASR47_1007121"/>
<proteinExistence type="predicted"/>
<keyword evidence="1" id="KW-0805">Transcription regulation</keyword>
<dbReference type="GO" id="GO:0003700">
    <property type="term" value="F:DNA-binding transcription factor activity"/>
    <property type="evidence" value="ECO:0007669"/>
    <property type="project" value="InterPro"/>
</dbReference>
<dbReference type="Pfam" id="PF12833">
    <property type="entry name" value="HTH_18"/>
    <property type="match status" value="1"/>
</dbReference>
<dbReference type="SUPFAM" id="SSF46689">
    <property type="entry name" value="Homeodomain-like"/>
    <property type="match status" value="2"/>
</dbReference>
<evidence type="ECO:0000259" key="4">
    <source>
        <dbReference type="PROSITE" id="PS01124"/>
    </source>
</evidence>
<dbReference type="Gene3D" id="1.10.10.60">
    <property type="entry name" value="Homeodomain-like"/>
    <property type="match status" value="2"/>
</dbReference>
<keyword evidence="2" id="KW-0238">DNA-binding</keyword>
<dbReference type="SMART" id="SM00342">
    <property type="entry name" value="HTH_ARAC"/>
    <property type="match status" value="1"/>
</dbReference>
<dbReference type="AlphaFoldDB" id="A0A1A7C255"/>
<dbReference type="EMBL" id="LOCQ01000056">
    <property type="protein sequence ID" value="OBV38805.1"/>
    <property type="molecule type" value="Genomic_DNA"/>
</dbReference>
<dbReference type="InterPro" id="IPR018060">
    <property type="entry name" value="HTH_AraC"/>
</dbReference>
<dbReference type="InterPro" id="IPR009057">
    <property type="entry name" value="Homeodomain-like_sf"/>
</dbReference>
<evidence type="ECO:0000256" key="3">
    <source>
        <dbReference type="ARBA" id="ARBA00023163"/>
    </source>
</evidence>
<dbReference type="PANTHER" id="PTHR46796">
    <property type="entry name" value="HTH-TYPE TRANSCRIPTIONAL ACTIVATOR RHAS-RELATED"/>
    <property type="match status" value="1"/>
</dbReference>
<dbReference type="Proteomes" id="UP000092713">
    <property type="component" value="Unassembled WGS sequence"/>
</dbReference>
<evidence type="ECO:0000313" key="5">
    <source>
        <dbReference type="EMBL" id="OBV38805.1"/>
    </source>
</evidence>
<feature type="domain" description="HTH araC/xylS-type" evidence="4">
    <location>
        <begin position="61"/>
        <end position="158"/>
    </location>
</feature>
<accession>A0A1A7C255</accession>
<comment type="caution">
    <text evidence="5">The sequence shown here is derived from an EMBL/GenBank/DDBJ whole genome shotgun (WGS) entry which is preliminary data.</text>
</comment>
<dbReference type="InterPro" id="IPR050204">
    <property type="entry name" value="AraC_XylS_family_regulators"/>
</dbReference>
<keyword evidence="3" id="KW-0804">Transcription</keyword>
<name>A0A1A7C255_9BURK</name>
<organism evidence="5 6">
    <name type="scientific">Janthinobacterium psychrotolerans</name>
    <dbReference type="NCBI Taxonomy" id="1747903"/>
    <lineage>
        <taxon>Bacteria</taxon>
        <taxon>Pseudomonadati</taxon>
        <taxon>Pseudomonadota</taxon>
        <taxon>Betaproteobacteria</taxon>
        <taxon>Burkholderiales</taxon>
        <taxon>Oxalobacteraceae</taxon>
        <taxon>Janthinobacterium</taxon>
    </lineage>
</organism>
<gene>
    <name evidence="5" type="ORF">ASR47_1007121</name>
</gene>
<dbReference type="GO" id="GO:0043565">
    <property type="term" value="F:sequence-specific DNA binding"/>
    <property type="evidence" value="ECO:0007669"/>
    <property type="project" value="InterPro"/>
</dbReference>
<dbReference type="PROSITE" id="PS01124">
    <property type="entry name" value="HTH_ARAC_FAMILY_2"/>
    <property type="match status" value="1"/>
</dbReference>